<evidence type="ECO:0000313" key="2">
    <source>
        <dbReference type="Proteomes" id="UP000283497"/>
    </source>
</evidence>
<organism evidence="1 2">
    <name type="scientific">Anaerobutyricum hallii</name>
    <dbReference type="NCBI Taxonomy" id="39488"/>
    <lineage>
        <taxon>Bacteria</taxon>
        <taxon>Bacillati</taxon>
        <taxon>Bacillota</taxon>
        <taxon>Clostridia</taxon>
        <taxon>Lachnospirales</taxon>
        <taxon>Lachnospiraceae</taxon>
        <taxon>Anaerobutyricum</taxon>
    </lineage>
</organism>
<gene>
    <name evidence="1" type="ORF">DW068_06165</name>
</gene>
<comment type="caution">
    <text evidence="1">The sequence shown here is derived from an EMBL/GenBank/DDBJ whole genome shotgun (WGS) entry which is preliminary data.</text>
</comment>
<sequence>MAQIYFSKFNINSEIYKVYDDDGLKDKILKEVFEKIDENTRHTEREKRRGEEEKEVTYKFCNLIKNSKNKVICGRLVKIYEGEIQSYDAKNDTVITSNANNCAASSTFYFDLKSEEIAFITRNALGYNQFNKYFKALVEKYFKDITFEIFLENNIGELKEKLYAMSRILSVEAVIIPPNANRKDFARIFGPSEEEVRESGATKVISKMEVSAKSKNALNIGTSYFDRILLAIKKDMLR</sequence>
<dbReference type="InterPro" id="IPR031832">
    <property type="entry name" value="DUF4747"/>
</dbReference>
<dbReference type="AlphaFoldDB" id="A0A415G8G7"/>
<evidence type="ECO:0000313" key="1">
    <source>
        <dbReference type="EMBL" id="RHK39951.1"/>
    </source>
</evidence>
<dbReference type="RefSeq" id="WP_118314357.1">
    <property type="nucleotide sequence ID" value="NZ_QRNJ01000018.1"/>
</dbReference>
<dbReference type="Proteomes" id="UP000283497">
    <property type="component" value="Unassembled WGS sequence"/>
</dbReference>
<dbReference type="EMBL" id="QRNJ01000018">
    <property type="protein sequence ID" value="RHK39951.1"/>
    <property type="molecule type" value="Genomic_DNA"/>
</dbReference>
<reference evidence="1 2" key="1">
    <citation type="submission" date="2018-08" db="EMBL/GenBank/DDBJ databases">
        <title>A genome reference for cultivated species of the human gut microbiota.</title>
        <authorList>
            <person name="Zou Y."/>
            <person name="Xue W."/>
            <person name="Luo G."/>
        </authorList>
    </citation>
    <scope>NUCLEOTIDE SEQUENCE [LARGE SCALE GENOMIC DNA]</scope>
    <source>
        <strain evidence="1 2">AF45-14BH</strain>
    </source>
</reference>
<dbReference type="Pfam" id="PF15931">
    <property type="entry name" value="DUF4747"/>
    <property type="match status" value="1"/>
</dbReference>
<accession>A0A415G8G7</accession>
<protein>
    <submittedName>
        <fullName evidence="1">Uncharacterized protein</fullName>
    </submittedName>
</protein>
<proteinExistence type="predicted"/>
<name>A0A415G8G7_9FIRM</name>